<dbReference type="AlphaFoldDB" id="A0A0L6VIZ8"/>
<dbReference type="PANTHER" id="PTHR10957">
    <property type="entry name" value="RAP1 GTPASE-GDP DISSOCIATION STIMULATOR 1"/>
    <property type="match status" value="1"/>
</dbReference>
<reference evidence="2 3" key="1">
    <citation type="submission" date="2015-08" db="EMBL/GenBank/DDBJ databases">
        <title>Next Generation Sequencing and Analysis of the Genome of Puccinia sorghi L Schw, the Causal Agent of Maize Common Rust.</title>
        <authorList>
            <person name="Rochi L."/>
            <person name="Burguener G."/>
            <person name="Darino M."/>
            <person name="Turjanski A."/>
            <person name="Kreff E."/>
            <person name="Dieguez M.J."/>
            <person name="Sacco F."/>
        </authorList>
    </citation>
    <scope>NUCLEOTIDE SEQUENCE [LARGE SCALE GENOMIC DNA]</scope>
    <source>
        <strain evidence="2 3">RO10H11247</strain>
    </source>
</reference>
<dbReference type="EMBL" id="LAVV01005764">
    <property type="protein sequence ID" value="KNZ60684.1"/>
    <property type="molecule type" value="Genomic_DNA"/>
</dbReference>
<feature type="compositionally biased region" description="Acidic residues" evidence="1">
    <location>
        <begin position="800"/>
        <end position="809"/>
    </location>
</feature>
<evidence type="ECO:0000256" key="1">
    <source>
        <dbReference type="SAM" id="MobiDB-lite"/>
    </source>
</evidence>
<evidence type="ECO:0000313" key="2">
    <source>
        <dbReference type="EMBL" id="KNZ60684.1"/>
    </source>
</evidence>
<dbReference type="GO" id="GO:0005085">
    <property type="term" value="F:guanyl-nucleotide exchange factor activity"/>
    <property type="evidence" value="ECO:0007669"/>
    <property type="project" value="InterPro"/>
</dbReference>
<accession>A0A0L6VIZ8</accession>
<dbReference type="Gene3D" id="1.25.10.10">
    <property type="entry name" value="Leucine-rich Repeat Variant"/>
    <property type="match status" value="1"/>
</dbReference>
<dbReference type="STRING" id="27349.A0A0L6VIZ8"/>
<name>A0A0L6VIZ8_9BASI</name>
<dbReference type="VEuPathDB" id="FungiDB:VP01_1518g2"/>
<feature type="compositionally biased region" description="Basic and acidic residues" evidence="1">
    <location>
        <begin position="768"/>
        <end position="777"/>
    </location>
</feature>
<proteinExistence type="predicted"/>
<comment type="caution">
    <text evidence="2">The sequence shown here is derived from an EMBL/GenBank/DDBJ whole genome shotgun (WGS) entry which is preliminary data.</text>
</comment>
<dbReference type="InterPro" id="IPR040144">
    <property type="entry name" value="RAP1GDS1"/>
</dbReference>
<organism evidence="2 3">
    <name type="scientific">Puccinia sorghi</name>
    <dbReference type="NCBI Taxonomy" id="27349"/>
    <lineage>
        <taxon>Eukaryota</taxon>
        <taxon>Fungi</taxon>
        <taxon>Dikarya</taxon>
        <taxon>Basidiomycota</taxon>
        <taxon>Pucciniomycotina</taxon>
        <taxon>Pucciniomycetes</taxon>
        <taxon>Pucciniales</taxon>
        <taxon>Pucciniaceae</taxon>
        <taxon>Puccinia</taxon>
    </lineage>
</organism>
<dbReference type="OrthoDB" id="26149at2759"/>
<dbReference type="SUPFAM" id="SSF48371">
    <property type="entry name" value="ARM repeat"/>
    <property type="match status" value="1"/>
</dbReference>
<dbReference type="Proteomes" id="UP000037035">
    <property type="component" value="Unassembled WGS sequence"/>
</dbReference>
<evidence type="ECO:0000313" key="3">
    <source>
        <dbReference type="Proteomes" id="UP000037035"/>
    </source>
</evidence>
<dbReference type="InterPro" id="IPR016024">
    <property type="entry name" value="ARM-type_fold"/>
</dbReference>
<feature type="region of interest" description="Disordered" evidence="1">
    <location>
        <begin position="875"/>
        <end position="900"/>
    </location>
</feature>
<protein>
    <submittedName>
        <fullName evidence="2">Uncharacterized protein</fullName>
    </submittedName>
</protein>
<dbReference type="InterPro" id="IPR011989">
    <property type="entry name" value="ARM-like"/>
</dbReference>
<gene>
    <name evidence="2" type="ORF">VP01_1518g2</name>
</gene>
<feature type="region of interest" description="Disordered" evidence="1">
    <location>
        <begin position="768"/>
        <end position="809"/>
    </location>
</feature>
<sequence>MALYACDVIQNVTFLRFADKYIRRVGRSTSSYLDHSPSGNLDRWQIHYQPFQTRSFESVSLIACFLYTEIAADLPLPHKIENEISDLEKLLSEYVDDDVENLDHWMKIKDLAQEVATQLRDRGLFPRYFFSFVQSLRFRQSVGSKTQIFPYIIKTINKVIAKRSKVKGANEMHSPVLAITQLHRIVGNLVHTSNDNRQKCLEAGGAQALKAVLDMFVNMARFDEACFEDEIKIVLIVTTNLSVDFQPAQDLLAELGLTTSLSALIEYAYAKRLVWMSFPLILLDEMCGIEAGWSKIPETLLCTLAQMIVYYSTQGDSNEDYSKPPGEDNLNVQIVVLCSQILQSLVEHASPIRFTSWLFVPADPVLLSFTGEPQVPMWLRLVMFIRSAHQSIEAAPGTYQGEVKYNLYSVIKTQLIQALVLAMAHVFIPPQGREMMFDVLAEWVQEDEIITKRVDLVIMCGLWLSNLACDEEGCRVLVEEYRMIETLVNVFKIWSPTRLGLPEDSTLCKAKPGQQAQILHGWCGLARNLAVAGKSFQSNTYKSKLGELGMVHYALECLRPEFDIVEPLNGTAAALLRHLCRNHPKNAHRILESGRVDYVVNLATRVEQPFLILETSRLLSVLINTLTQAEPSKSEEVESGWMVLYSEKTVDALARFAFYAIASQHFVLINEALISLTLLAVHPGLGECAAACLAYNSRVLLTGFMPNMLPTKKTVHCMCSSLLKIRDPGEPAAPAADSGHGEQAQKAEQCKTALDALLCLAIPLERHEPDRSAKESSKGTPTSPDEKGDVTKKTGAGEGLEADDDEAELPEEVQKIIKEIPIQMKHNLMIALTSLGERVMENLPDGSTQDKDSGRSRVEQIRDALIKHYEEHYSKEGAVPEPTTYLTESDGTDKKQDGVPSPVSFKEVLKIWGIRVG</sequence>
<keyword evidence="3" id="KW-1185">Reference proteome</keyword>